<sequence length="156" mass="17009">MLPNMPASAYVTLTEALAMHIHAIAYMERSPLVIIQSQGTGYTAPFPMAQGIFLSPFLLLTCLAKNVLEDLTQKLPTTQDSGVEDGFCNFAASACEQAMLGCAAGSSAYGDYKQPQQTRGLQPELFFKMSHEIYNYGEGIRGHGRLSSNLVLRQLL</sequence>
<evidence type="ECO:0000313" key="1">
    <source>
        <dbReference type="EMBL" id="CAD1821867.1"/>
    </source>
</evidence>
<gene>
    <name evidence="1" type="ORF">CB5_LOCUS5078</name>
</gene>
<organism evidence="1">
    <name type="scientific">Ananas comosus var. bracteatus</name>
    <name type="common">red pineapple</name>
    <dbReference type="NCBI Taxonomy" id="296719"/>
    <lineage>
        <taxon>Eukaryota</taxon>
        <taxon>Viridiplantae</taxon>
        <taxon>Streptophyta</taxon>
        <taxon>Embryophyta</taxon>
        <taxon>Tracheophyta</taxon>
        <taxon>Spermatophyta</taxon>
        <taxon>Magnoliopsida</taxon>
        <taxon>Liliopsida</taxon>
        <taxon>Poales</taxon>
        <taxon>Bromeliaceae</taxon>
        <taxon>Bromelioideae</taxon>
        <taxon>Ananas</taxon>
    </lineage>
</organism>
<dbReference type="AlphaFoldDB" id="A0A6V7NTJ6"/>
<proteinExistence type="predicted"/>
<dbReference type="PANTHER" id="PTHR46633">
    <property type="entry name" value="TRANSCRIPTION FACTOR MYC/MYB-RELATED"/>
    <property type="match status" value="1"/>
</dbReference>
<name>A0A6V7NTJ6_ANACO</name>
<reference evidence="1" key="1">
    <citation type="submission" date="2020-07" db="EMBL/GenBank/DDBJ databases">
        <authorList>
            <person name="Lin J."/>
        </authorList>
    </citation>
    <scope>NUCLEOTIDE SEQUENCE</scope>
</reference>
<dbReference type="EMBL" id="LR862142">
    <property type="protein sequence ID" value="CAD1821867.1"/>
    <property type="molecule type" value="Genomic_DNA"/>
</dbReference>
<protein>
    <submittedName>
        <fullName evidence="1">Uncharacterized protein</fullName>
    </submittedName>
</protein>
<accession>A0A6V7NTJ6</accession>
<dbReference type="PANTHER" id="PTHR46633:SF3">
    <property type="entry name" value="SERINE_THREONINE-PROTEIN KINASE WNK (WITH NO LYSINE)-LIKE PROTEIN"/>
    <property type="match status" value="1"/>
</dbReference>